<dbReference type="AlphaFoldDB" id="A0A398CGQ0"/>
<dbReference type="EMBL" id="QXJM01000040">
    <property type="protein sequence ID" value="RIE01635.1"/>
    <property type="molecule type" value="Genomic_DNA"/>
</dbReference>
<reference evidence="2 3" key="1">
    <citation type="submission" date="2018-09" db="EMBL/GenBank/DDBJ databases">
        <title>Cohnella cavernae sp. nov., isolated from a karst cave.</title>
        <authorList>
            <person name="Zhu H."/>
        </authorList>
    </citation>
    <scope>NUCLEOTIDE SEQUENCE [LARGE SCALE GENOMIC DNA]</scope>
    <source>
        <strain evidence="2 3">K2E09-144</strain>
    </source>
</reference>
<dbReference type="OrthoDB" id="9757876at2"/>
<keyword evidence="3" id="KW-1185">Reference proteome</keyword>
<evidence type="ECO:0000313" key="2">
    <source>
        <dbReference type="EMBL" id="RIE01635.1"/>
    </source>
</evidence>
<sequence>MEQTDKVSAKVESYLKELNETESYSVSIGSSGGNPLASSGGKNKATVTAQFVDGTDIDQLVDRMNTELPAIVTAEEEGTAINVKAGEQEGLVTGNNIDVSVFANNADNLAKAASKLKA</sequence>
<dbReference type="RefSeq" id="WP_119151887.1">
    <property type="nucleotide sequence ID" value="NZ_QXJM01000040.1"/>
</dbReference>
<comment type="caution">
    <text evidence="2">The sequence shown here is derived from an EMBL/GenBank/DDBJ whole genome shotgun (WGS) entry which is preliminary data.</text>
</comment>
<organism evidence="2 3">
    <name type="scientific">Cohnella faecalis</name>
    <dbReference type="NCBI Taxonomy" id="2315694"/>
    <lineage>
        <taxon>Bacteria</taxon>
        <taxon>Bacillati</taxon>
        <taxon>Bacillota</taxon>
        <taxon>Bacilli</taxon>
        <taxon>Bacillales</taxon>
        <taxon>Paenibacillaceae</taxon>
        <taxon>Cohnella</taxon>
    </lineage>
</organism>
<gene>
    <name evidence="2" type="ORF">D3H35_25180</name>
</gene>
<dbReference type="Proteomes" id="UP000266340">
    <property type="component" value="Unassembled WGS sequence"/>
</dbReference>
<feature type="region of interest" description="Disordered" evidence="1">
    <location>
        <begin position="22"/>
        <end position="43"/>
    </location>
</feature>
<protein>
    <submittedName>
        <fullName evidence="2">Efflux RND transporter permease subunit</fullName>
    </submittedName>
</protein>
<dbReference type="Gene3D" id="3.30.70.1440">
    <property type="entry name" value="Multidrug efflux transporter AcrB pore domain"/>
    <property type="match status" value="1"/>
</dbReference>
<proteinExistence type="predicted"/>
<evidence type="ECO:0000313" key="3">
    <source>
        <dbReference type="Proteomes" id="UP000266340"/>
    </source>
</evidence>
<accession>A0A398CGQ0</accession>
<evidence type="ECO:0000256" key="1">
    <source>
        <dbReference type="SAM" id="MobiDB-lite"/>
    </source>
</evidence>
<name>A0A398CGQ0_9BACL</name>
<dbReference type="Gene3D" id="3.30.70.1430">
    <property type="entry name" value="Multidrug efflux transporter AcrB pore domain"/>
    <property type="match status" value="1"/>
</dbReference>